<dbReference type="Pfam" id="PF14087">
    <property type="entry name" value="DUF4267"/>
    <property type="match status" value="1"/>
</dbReference>
<keyword evidence="3" id="KW-1185">Reference proteome</keyword>
<dbReference type="AlphaFoldDB" id="A0A7G6WWN1"/>
<reference evidence="2 3" key="2">
    <citation type="journal article" date="2020" name="Microbiol. Resour. Announc.">
        <title>Antarctic desert soil bacteria exhibit high novel natural product potential, evaluated through long-read genome sequencing and comparative genomics.</title>
        <authorList>
            <person name="Benaud N."/>
            <person name="Edwards R.J."/>
            <person name="Amos T.G."/>
            <person name="D'Agostino P.M."/>
            <person name="Gutierrez-Chavez C."/>
            <person name="Montgomery K."/>
            <person name="Nicetic I."/>
            <person name="Ferrari B.C."/>
        </authorList>
    </citation>
    <scope>NUCLEOTIDE SEQUENCE [LARGE SCALE GENOMIC DNA]</scope>
    <source>
        <strain evidence="2 3">SPB151</strain>
    </source>
</reference>
<dbReference type="EMBL" id="CP043661">
    <property type="protein sequence ID" value="QNE18396.1"/>
    <property type="molecule type" value="Genomic_DNA"/>
</dbReference>
<feature type="transmembrane region" description="Helical" evidence="1">
    <location>
        <begin position="46"/>
        <end position="70"/>
    </location>
</feature>
<evidence type="ECO:0000313" key="3">
    <source>
        <dbReference type="Proteomes" id="UP000515563"/>
    </source>
</evidence>
<dbReference type="KEGG" id="kqi:F1D05_11430"/>
<dbReference type="Proteomes" id="UP000515563">
    <property type="component" value="Chromosome"/>
</dbReference>
<accession>A0A7G6WWN1</accession>
<proteinExistence type="predicted"/>
<keyword evidence="1" id="KW-0812">Transmembrane</keyword>
<evidence type="ECO:0000313" key="2">
    <source>
        <dbReference type="EMBL" id="QNE18396.1"/>
    </source>
</evidence>
<name>A0A7G6WWN1_9ACTN</name>
<keyword evidence="1" id="KW-0472">Membrane</keyword>
<keyword evidence="1" id="KW-1133">Transmembrane helix</keyword>
<organism evidence="2 3">
    <name type="scientific">Kribbella qitaiheensis</name>
    <dbReference type="NCBI Taxonomy" id="1544730"/>
    <lineage>
        <taxon>Bacteria</taxon>
        <taxon>Bacillati</taxon>
        <taxon>Actinomycetota</taxon>
        <taxon>Actinomycetes</taxon>
        <taxon>Propionibacteriales</taxon>
        <taxon>Kribbellaceae</taxon>
        <taxon>Kribbella</taxon>
    </lineage>
</organism>
<feature type="transmembrane region" description="Helical" evidence="1">
    <location>
        <begin position="77"/>
        <end position="95"/>
    </location>
</feature>
<reference evidence="3" key="1">
    <citation type="submission" date="2019-09" db="EMBL/GenBank/DDBJ databases">
        <title>Antimicrobial potential of Antarctic Bacteria.</title>
        <authorList>
            <person name="Benaud N."/>
            <person name="Edwards R.J."/>
            <person name="Ferrari B.C."/>
        </authorList>
    </citation>
    <scope>NUCLEOTIDE SEQUENCE [LARGE SCALE GENOMIC DNA]</scope>
    <source>
        <strain evidence="3">SPB151</strain>
    </source>
</reference>
<evidence type="ECO:0000256" key="1">
    <source>
        <dbReference type="SAM" id="Phobius"/>
    </source>
</evidence>
<feature type="transmembrane region" description="Helical" evidence="1">
    <location>
        <begin position="101"/>
        <end position="123"/>
    </location>
</feature>
<dbReference type="RefSeq" id="WP_185447497.1">
    <property type="nucleotide sequence ID" value="NZ_CP043661.1"/>
</dbReference>
<sequence length="148" mass="15469">MSLRRFTSILTVVLALAPISFGLRFLLDPHGAASGFGIDPWPTGNAAGYFLVKAGRDLFMGIVLLVLFALRERRATAIAMALVTMVPIVDMITVFTHGGSAATALGIHGLTALIVAADAYLLFRTIKPTEAAAALESSGTQSVAADHS</sequence>
<gene>
    <name evidence="2" type="ORF">F1D05_11430</name>
</gene>
<protein>
    <submittedName>
        <fullName evidence="2">DUF4267 domain-containing protein</fullName>
    </submittedName>
</protein>
<dbReference type="InterPro" id="IPR025363">
    <property type="entry name" value="DUF4267"/>
</dbReference>